<dbReference type="AlphaFoldDB" id="A0A0K0EWB0"/>
<keyword evidence="2" id="KW-1185">Reference proteome</keyword>
<reference evidence="3" key="2">
    <citation type="submission" date="2015-08" db="UniProtKB">
        <authorList>
            <consortium name="WormBaseParasite"/>
        </authorList>
    </citation>
    <scope>IDENTIFICATION</scope>
</reference>
<feature type="signal peptide" evidence="1">
    <location>
        <begin position="1"/>
        <end position="24"/>
    </location>
</feature>
<evidence type="ECO:0000313" key="2">
    <source>
        <dbReference type="Proteomes" id="UP000035680"/>
    </source>
</evidence>
<feature type="chain" id="PRO_5005328727" evidence="1">
    <location>
        <begin position="25"/>
        <end position="382"/>
    </location>
</feature>
<protein>
    <submittedName>
        <fullName evidence="3">EGF-like domain-containing protein</fullName>
    </submittedName>
</protein>
<reference evidence="2" key="1">
    <citation type="submission" date="2014-07" db="EMBL/GenBank/DDBJ databases">
        <authorList>
            <person name="Martin A.A"/>
            <person name="De Silva N."/>
        </authorList>
    </citation>
    <scope>NUCLEOTIDE SEQUENCE</scope>
</reference>
<accession>A0A0K0EWB0</accession>
<dbReference type="WBParaSite" id="SVE_0080900.1">
    <property type="protein sequence ID" value="SVE_0080900.1"/>
    <property type="gene ID" value="SVE_0080900"/>
</dbReference>
<sequence length="382" mass="44139">MAKIVLLFLTILICLITLNHNVLSKKNSKKKTTKKKPSSSSSSSLSMNKTIEYYIGSSLDYRYYEPLINGMGQETCLKFVKTKNFSATNVIIITKDNSNSVSAKIKDGKILYSIFIKELEFNVREFHKLLYWILYIRYKFNECVGNKQGQIKEKTMKELLKNYKCNLESISETTVKVEENSISYSYKKVKKLGNISPENLDQLDYSKIFFFSDLIDLNQKICKDSCKKSKTKCKNFGILNPNSCSRCICPYFYEGDKCENTIKRKKPEICGNVDLKAQKKTQVKNMILDPRYQCLYKIKPTSKNAKVEVKFEPPTKAYIRCHPGYFEINYYNDKSKTGVSPCKYLEPFTIKGSKGATVFVYSTNLFNPPFSNMTMKYKEIKA</sequence>
<name>A0A0K0EWB0_STRVS</name>
<keyword evidence="1" id="KW-0732">Signal</keyword>
<evidence type="ECO:0000313" key="3">
    <source>
        <dbReference type="WBParaSite" id="SVE_0080900.1"/>
    </source>
</evidence>
<organism evidence="2 3">
    <name type="scientific">Strongyloides venezuelensis</name>
    <name type="common">Threadworm</name>
    <dbReference type="NCBI Taxonomy" id="75913"/>
    <lineage>
        <taxon>Eukaryota</taxon>
        <taxon>Metazoa</taxon>
        <taxon>Ecdysozoa</taxon>
        <taxon>Nematoda</taxon>
        <taxon>Chromadorea</taxon>
        <taxon>Rhabditida</taxon>
        <taxon>Tylenchina</taxon>
        <taxon>Panagrolaimomorpha</taxon>
        <taxon>Strongyloidoidea</taxon>
        <taxon>Strongyloididae</taxon>
        <taxon>Strongyloides</taxon>
    </lineage>
</organism>
<evidence type="ECO:0000256" key="1">
    <source>
        <dbReference type="SAM" id="SignalP"/>
    </source>
</evidence>
<proteinExistence type="predicted"/>
<dbReference type="Proteomes" id="UP000035680">
    <property type="component" value="Unassembled WGS sequence"/>
</dbReference>